<name>A0ABR7M223_9ACTN</name>
<proteinExistence type="predicted"/>
<evidence type="ECO:0008006" key="3">
    <source>
        <dbReference type="Google" id="ProtNLM"/>
    </source>
</evidence>
<keyword evidence="2" id="KW-1185">Reference proteome</keyword>
<reference evidence="1 2" key="1">
    <citation type="submission" date="2020-06" db="EMBL/GenBank/DDBJ databases">
        <title>Actinomadura xiongansis sp. nov., isolated from soil of Baiyangdian.</title>
        <authorList>
            <person name="Zhang X."/>
        </authorList>
    </citation>
    <scope>NUCLEOTIDE SEQUENCE [LARGE SCALE GENOMIC DNA]</scope>
    <source>
        <strain evidence="1 2">HBUM206468</strain>
    </source>
</reference>
<sequence>MTDQLDRGVVYLNGWVGVAVPTTGYLEVVFGRNFRFFNEFLQASLRGLSAENSERECRHISSNEVVPSIHFRDRLISDNKDNGPVSIHLQGDGVCMEISGTSPACHIFVNYGYSPESPRFPLSIKVDFGSAMKIGELESKAEKLLDSLLYELDIRSNLDIRLERWPGAVGKEVRTQTAEARIDTIRFPQTKISSEIATLFRFAASAQDNLPIAFLSYYQVLESHLPLAGRIEALKRARLEMADPRFDKRNDRHLMRLLSFGEMATNASEAVLLRTLLREFVRDDVLHEFFSLVDWGSYFTKKGPISGVVDNINPANSGTPLPSQVADRVYRIRNRIVHTKDDPKYEGVPALLPQSFEAESLWPDVRLVRLLASEVILGMQSAH</sequence>
<evidence type="ECO:0000313" key="2">
    <source>
        <dbReference type="Proteomes" id="UP000805614"/>
    </source>
</evidence>
<evidence type="ECO:0000313" key="1">
    <source>
        <dbReference type="EMBL" id="MBC6471172.1"/>
    </source>
</evidence>
<protein>
    <recommendedName>
        <fullName evidence="3">Apea-like HEPN domain-containing protein</fullName>
    </recommendedName>
</protein>
<comment type="caution">
    <text evidence="1">The sequence shown here is derived from an EMBL/GenBank/DDBJ whole genome shotgun (WGS) entry which is preliminary data.</text>
</comment>
<accession>A0ABR7M223</accession>
<gene>
    <name evidence="1" type="ORF">HKK74_37650</name>
</gene>
<dbReference type="EMBL" id="JABVEC010000060">
    <property type="protein sequence ID" value="MBC6471172.1"/>
    <property type="molecule type" value="Genomic_DNA"/>
</dbReference>
<dbReference type="Proteomes" id="UP000805614">
    <property type="component" value="Unassembled WGS sequence"/>
</dbReference>
<organism evidence="1 2">
    <name type="scientific">Actinomadura alba</name>
    <dbReference type="NCBI Taxonomy" id="406431"/>
    <lineage>
        <taxon>Bacteria</taxon>
        <taxon>Bacillati</taxon>
        <taxon>Actinomycetota</taxon>
        <taxon>Actinomycetes</taxon>
        <taxon>Streptosporangiales</taxon>
        <taxon>Thermomonosporaceae</taxon>
        <taxon>Actinomadura</taxon>
    </lineage>
</organism>
<dbReference type="RefSeq" id="WP_187248213.1">
    <property type="nucleotide sequence ID" value="NZ_BAAAOK010000032.1"/>
</dbReference>